<keyword evidence="2" id="KW-0813">Transport</keyword>
<accession>A0A450YI74</accession>
<dbReference type="NCBIfam" id="NF037995">
    <property type="entry name" value="TRAP_S1"/>
    <property type="match status" value="1"/>
</dbReference>
<comment type="similarity">
    <text evidence="1">Belongs to the bacterial solute-binding protein 7 family.</text>
</comment>
<sequence length="326" mass="36579">MRTMIAVLFTAFCTFFTSMAYGVPIVIKFSHVVNDDTPKGKMAHRFEELVEKKLSGKVEVEVYSDSELANDDEVVDKILAGEIQMGAPAMSKLKKYTDKLALFDLPFLFTGIGAVDKFNGSEQGKSLLRSMKGKGITGLGYLHNGMKQFSANRPLFSPDDAKGLKFRIMSSDVLVAQFEALGATPLKKPFKEVYGLLESGEIDGQENTWSNIYSKKFYEVQEYITESDHGYLGYMILTSTKFWDAFDAATRKELEKILAEAIAFGNQIAVKKAIHDKLEIKKREKAKIITLKAKNKKKWVDAMKPVWRQFDGKIGKELIDAAYASN</sequence>
<organism evidence="5">
    <name type="scientific">Candidatus Kentrum sp. TC</name>
    <dbReference type="NCBI Taxonomy" id="2126339"/>
    <lineage>
        <taxon>Bacteria</taxon>
        <taxon>Pseudomonadati</taxon>
        <taxon>Pseudomonadota</taxon>
        <taxon>Gammaproteobacteria</taxon>
        <taxon>Candidatus Kentrum</taxon>
    </lineage>
</organism>
<dbReference type="InterPro" id="IPR018389">
    <property type="entry name" value="DctP_fam"/>
</dbReference>
<dbReference type="NCBIfam" id="TIGR00787">
    <property type="entry name" value="dctP"/>
    <property type="match status" value="1"/>
</dbReference>
<evidence type="ECO:0000256" key="1">
    <source>
        <dbReference type="ARBA" id="ARBA00009023"/>
    </source>
</evidence>
<dbReference type="PANTHER" id="PTHR33376:SF7">
    <property type="entry name" value="C4-DICARBOXYLATE-BINDING PROTEIN DCTB"/>
    <property type="match status" value="1"/>
</dbReference>
<evidence type="ECO:0000313" key="4">
    <source>
        <dbReference type="EMBL" id="VFK40003.1"/>
    </source>
</evidence>
<proteinExistence type="inferred from homology"/>
<keyword evidence="3" id="KW-0732">Signal</keyword>
<dbReference type="InterPro" id="IPR004682">
    <property type="entry name" value="TRAP_DctP"/>
</dbReference>
<dbReference type="GO" id="GO:0055085">
    <property type="term" value="P:transmembrane transport"/>
    <property type="evidence" value="ECO:0007669"/>
    <property type="project" value="InterPro"/>
</dbReference>
<evidence type="ECO:0000256" key="3">
    <source>
        <dbReference type="ARBA" id="ARBA00022729"/>
    </source>
</evidence>
<dbReference type="AlphaFoldDB" id="A0A450YI74"/>
<protein>
    <submittedName>
        <fullName evidence="5">C4-dicarboxylate-binding protein DctP</fullName>
    </submittedName>
</protein>
<dbReference type="GO" id="GO:0015740">
    <property type="term" value="P:C4-dicarboxylate transport"/>
    <property type="evidence" value="ECO:0007669"/>
    <property type="project" value="TreeGrafter"/>
</dbReference>
<dbReference type="EMBL" id="CAADFS010000008">
    <property type="protein sequence ID" value="VFK40003.1"/>
    <property type="molecule type" value="Genomic_DNA"/>
</dbReference>
<dbReference type="InterPro" id="IPR038404">
    <property type="entry name" value="TRAP_DctP_sf"/>
</dbReference>
<dbReference type="PANTHER" id="PTHR33376">
    <property type="match status" value="1"/>
</dbReference>
<gene>
    <name evidence="4" type="ORF">BECKTC1821D_GA0114238_100822</name>
    <name evidence="5" type="ORF">BECKTC1821E_GA0114239_101024</name>
</gene>
<reference evidence="5" key="1">
    <citation type="submission" date="2019-02" db="EMBL/GenBank/DDBJ databases">
        <authorList>
            <person name="Gruber-Vodicka R. H."/>
            <person name="Seah K. B. B."/>
        </authorList>
    </citation>
    <scope>NUCLEOTIDE SEQUENCE</scope>
    <source>
        <strain evidence="4">BECK_BZ123</strain>
        <strain evidence="5">BECK_BZ125</strain>
    </source>
</reference>
<dbReference type="PIRSF" id="PIRSF006470">
    <property type="entry name" value="DctB"/>
    <property type="match status" value="1"/>
</dbReference>
<evidence type="ECO:0000256" key="2">
    <source>
        <dbReference type="ARBA" id="ARBA00022448"/>
    </source>
</evidence>
<dbReference type="EMBL" id="CAADFT010000010">
    <property type="protein sequence ID" value="VFK41234.1"/>
    <property type="molecule type" value="Genomic_DNA"/>
</dbReference>
<dbReference type="Gene3D" id="3.40.190.170">
    <property type="entry name" value="Bacterial extracellular solute-binding protein, family 7"/>
    <property type="match status" value="1"/>
</dbReference>
<name>A0A450YI74_9GAMM</name>
<dbReference type="Pfam" id="PF03480">
    <property type="entry name" value="DctP"/>
    <property type="match status" value="1"/>
</dbReference>
<dbReference type="GO" id="GO:0030288">
    <property type="term" value="C:outer membrane-bounded periplasmic space"/>
    <property type="evidence" value="ECO:0007669"/>
    <property type="project" value="InterPro"/>
</dbReference>
<evidence type="ECO:0000313" key="5">
    <source>
        <dbReference type="EMBL" id="VFK41234.1"/>
    </source>
</evidence>